<dbReference type="AlphaFoldDB" id="C0DZQ7"/>
<dbReference type="Pfam" id="PF00583">
    <property type="entry name" value="Acetyltransf_1"/>
    <property type="match status" value="1"/>
</dbReference>
<feature type="compositionally biased region" description="Basic and acidic residues" evidence="1">
    <location>
        <begin position="153"/>
        <end position="169"/>
    </location>
</feature>
<protein>
    <submittedName>
        <fullName evidence="3">Acetyltransferase, GNAT family</fullName>
    </submittedName>
</protein>
<feature type="domain" description="N-acetyltransferase" evidence="2">
    <location>
        <begin position="11"/>
        <end position="163"/>
    </location>
</feature>
<organism evidence="3 4">
    <name type="scientific">Corynebacterium matruchotii ATCC 33806</name>
    <dbReference type="NCBI Taxonomy" id="566549"/>
    <lineage>
        <taxon>Bacteria</taxon>
        <taxon>Bacillati</taxon>
        <taxon>Actinomycetota</taxon>
        <taxon>Actinomycetes</taxon>
        <taxon>Mycobacteriales</taxon>
        <taxon>Corynebacteriaceae</taxon>
        <taxon>Corynebacterium</taxon>
    </lineage>
</organism>
<accession>C0DZQ7</accession>
<dbReference type="InterPro" id="IPR000182">
    <property type="entry name" value="GNAT_dom"/>
</dbReference>
<dbReference type="HOGENOM" id="CLU_096795_1_0_11"/>
<dbReference type="SUPFAM" id="SSF55729">
    <property type="entry name" value="Acyl-CoA N-acyltransferases (Nat)"/>
    <property type="match status" value="1"/>
</dbReference>
<evidence type="ECO:0000313" key="3">
    <source>
        <dbReference type="EMBL" id="EEG28153.1"/>
    </source>
</evidence>
<comment type="caution">
    <text evidence="3">The sequence shown here is derived from an EMBL/GenBank/DDBJ whole genome shotgun (WGS) entry which is preliminary data.</text>
</comment>
<dbReference type="PROSITE" id="PS51186">
    <property type="entry name" value="GNAT"/>
    <property type="match status" value="1"/>
</dbReference>
<evidence type="ECO:0000256" key="1">
    <source>
        <dbReference type="SAM" id="MobiDB-lite"/>
    </source>
</evidence>
<dbReference type="Gene3D" id="3.40.630.30">
    <property type="match status" value="1"/>
</dbReference>
<evidence type="ECO:0000313" key="4">
    <source>
        <dbReference type="Proteomes" id="UP000006247"/>
    </source>
</evidence>
<name>C0DZQ7_9CORY</name>
<dbReference type="EMBL" id="ACEB01000003">
    <property type="protein sequence ID" value="EEG28153.1"/>
    <property type="molecule type" value="Genomic_DNA"/>
</dbReference>
<dbReference type="GO" id="GO:0016747">
    <property type="term" value="F:acyltransferase activity, transferring groups other than amino-acyl groups"/>
    <property type="evidence" value="ECO:0007669"/>
    <property type="project" value="InterPro"/>
</dbReference>
<evidence type="ECO:0000259" key="2">
    <source>
        <dbReference type="PROSITE" id="PS51186"/>
    </source>
</evidence>
<dbReference type="Proteomes" id="UP000006247">
    <property type="component" value="Unassembled WGS sequence"/>
</dbReference>
<feature type="region of interest" description="Disordered" evidence="1">
    <location>
        <begin position="153"/>
        <end position="173"/>
    </location>
</feature>
<proteinExistence type="predicted"/>
<sequence>MRLSWDFMSHITLTPALPTDFPELKRRLQAAFAPAVIAEFGDSLTEPIPSDAELAESFTAPGAEVLHVVHEGKSVGGAVVSTDHDGSHGNLEFFFLDGVSQGSGVGFAAWQAIERRYSTVRVWETHTPYFEKRNIHFYVNKCGFHIVEFFHPGHPEPHESPETSQHEADGAGVPDYSFRFQKIITR</sequence>
<reference evidence="3 4" key="1">
    <citation type="submission" date="2009-01" db="EMBL/GenBank/DDBJ databases">
        <authorList>
            <person name="Fulton L."/>
            <person name="Clifton S."/>
            <person name="Chinwalla A.T."/>
            <person name="Mitreva M."/>
            <person name="Sodergren E."/>
            <person name="Weinstock G."/>
            <person name="Clifton S."/>
            <person name="Dooling D.J."/>
            <person name="Fulton B."/>
            <person name="Minx P."/>
            <person name="Pepin K.H."/>
            <person name="Johnson M."/>
            <person name="Bhonagiri V."/>
            <person name="Nash W.E."/>
            <person name="Mardis E.R."/>
            <person name="Wilson R.K."/>
        </authorList>
    </citation>
    <scope>NUCLEOTIDE SEQUENCE [LARGE SCALE GENOMIC DNA]</scope>
    <source>
        <strain evidence="3 4">ATCC 33806</strain>
    </source>
</reference>
<gene>
    <name evidence="3" type="ORF">CORMATOL_00202</name>
</gene>
<dbReference type="InterPro" id="IPR016181">
    <property type="entry name" value="Acyl_CoA_acyltransferase"/>
</dbReference>
<keyword evidence="3" id="KW-0808">Transferase</keyword>